<gene>
    <name evidence="1" type="ordered locus">CLM_2422</name>
</gene>
<sequence>MIPLATRILKFKYEYFKSKLLYKKPFKVQNKIDIALYTY</sequence>
<proteinExistence type="predicted"/>
<dbReference type="KEGG" id="cby:CLM_2422"/>
<reference evidence="1 2" key="1">
    <citation type="submission" date="2008-10" db="EMBL/GenBank/DDBJ databases">
        <title>Genome sequence of Clostridium botulinum A2 Kyoto.</title>
        <authorList>
            <person name="Shrivastava S."/>
            <person name="Brinkac L.M."/>
            <person name="Brown J.L."/>
            <person name="Bruce D."/>
            <person name="Detter C.C."/>
            <person name="Johnson E.A."/>
            <person name="Munk C.A."/>
            <person name="Smith L.A."/>
            <person name="Smith T.J."/>
            <person name="Sutton G."/>
            <person name="Brettin T.S."/>
        </authorList>
    </citation>
    <scope>NUCLEOTIDE SEQUENCE [LARGE SCALE GENOMIC DNA]</scope>
    <source>
        <strain evidence="2">Kyoto / Type A2</strain>
    </source>
</reference>
<dbReference type="EMBL" id="CP001581">
    <property type="protein sequence ID" value="ACO87118.1"/>
    <property type="molecule type" value="Genomic_DNA"/>
</dbReference>
<evidence type="ECO:0000313" key="1">
    <source>
        <dbReference type="EMBL" id="ACO87118.1"/>
    </source>
</evidence>
<dbReference type="AlphaFoldDB" id="C1FQL2"/>
<evidence type="ECO:0000313" key="2">
    <source>
        <dbReference type="Proteomes" id="UP000001374"/>
    </source>
</evidence>
<accession>C1FQL2</accession>
<protein>
    <submittedName>
        <fullName evidence="1">Uncharacterized protein</fullName>
    </submittedName>
</protein>
<dbReference type="HOGENOM" id="CLU_3307190_0_0_9"/>
<dbReference type="Proteomes" id="UP000001374">
    <property type="component" value="Chromosome"/>
</dbReference>
<organism evidence="1 2">
    <name type="scientific">Clostridium botulinum (strain Kyoto / Type A2)</name>
    <dbReference type="NCBI Taxonomy" id="536232"/>
    <lineage>
        <taxon>Bacteria</taxon>
        <taxon>Bacillati</taxon>
        <taxon>Bacillota</taxon>
        <taxon>Clostridia</taxon>
        <taxon>Eubacteriales</taxon>
        <taxon>Clostridiaceae</taxon>
        <taxon>Clostridium</taxon>
    </lineage>
</organism>
<name>C1FQL2_CLOBJ</name>